<evidence type="ECO:0000313" key="2">
    <source>
        <dbReference type="RefSeq" id="XP_033236436.1"/>
    </source>
</evidence>
<dbReference type="InParanoid" id="A0A6I8VZA3"/>
<dbReference type="KEGG" id="dpo:26532522"/>
<name>A0A6I8VZA3_DROPS</name>
<dbReference type="Proteomes" id="UP000001819">
    <property type="component" value="Chromosome 4"/>
</dbReference>
<proteinExistence type="predicted"/>
<keyword evidence="1" id="KW-1185">Reference proteome</keyword>
<dbReference type="RefSeq" id="XP_033236436.1">
    <property type="nucleotide sequence ID" value="XM_033380545.1"/>
</dbReference>
<gene>
    <name evidence="2" type="primary">LOC26532522</name>
</gene>
<accession>A0A6I8VZA3</accession>
<reference evidence="2" key="1">
    <citation type="submission" date="2025-08" db="UniProtKB">
        <authorList>
            <consortium name="RefSeq"/>
        </authorList>
    </citation>
    <scope>IDENTIFICATION</scope>
    <source>
        <strain evidence="2">MV-25-SWS-2005</strain>
        <tissue evidence="2">Whole body</tissue>
    </source>
</reference>
<evidence type="ECO:0000313" key="1">
    <source>
        <dbReference type="Proteomes" id="UP000001819"/>
    </source>
</evidence>
<organism evidence="1 2">
    <name type="scientific">Drosophila pseudoobscura pseudoobscura</name>
    <name type="common">Fruit fly</name>
    <dbReference type="NCBI Taxonomy" id="46245"/>
    <lineage>
        <taxon>Eukaryota</taxon>
        <taxon>Metazoa</taxon>
        <taxon>Ecdysozoa</taxon>
        <taxon>Arthropoda</taxon>
        <taxon>Hexapoda</taxon>
        <taxon>Insecta</taxon>
        <taxon>Pterygota</taxon>
        <taxon>Neoptera</taxon>
        <taxon>Endopterygota</taxon>
        <taxon>Diptera</taxon>
        <taxon>Brachycera</taxon>
        <taxon>Muscomorpha</taxon>
        <taxon>Ephydroidea</taxon>
        <taxon>Drosophilidae</taxon>
        <taxon>Drosophila</taxon>
        <taxon>Sophophora</taxon>
    </lineage>
</organism>
<dbReference type="AlphaFoldDB" id="A0A6I8VZA3"/>
<sequence>MARGGHPPPATLYAAQCRHYPYTFCCYADSMFYYRYRQKIFLCVRTSFNCKTTTDIMNGLYQANSSLTLLSILPEDLPLRILPSFITPPPTSKTDYFRIIFTRRSLEYDLGRLLSRPR</sequence>
<protein>
    <submittedName>
        <fullName evidence="2">Uncharacterized protein</fullName>
    </submittedName>
</protein>